<feature type="compositionally biased region" description="Low complexity" evidence="1">
    <location>
        <begin position="168"/>
        <end position="184"/>
    </location>
</feature>
<feature type="non-terminal residue" evidence="2">
    <location>
        <position position="240"/>
    </location>
</feature>
<evidence type="ECO:0000313" key="3">
    <source>
        <dbReference type="Proteomes" id="UP000583613"/>
    </source>
</evidence>
<sequence>MNEVKEALRNVEQKYKLFLQQQFTFVGALQHTREAAHDTIRPVASISQVQTYLDHHCHNSTDRRILTLFLSICNDLSNLCNKLETLCSGTTTGDILERCKLLLSHSNDLSTIRAKYPHDVVNHLSCNEGNHYGGVVSLIPIVLDSLKECVAHAKKLPRHRLANVSGGSAASEQRAAQEAPARAAISQTPASPHLTAQTSASNKAKAQGQGSKHGQKQQLHDTEHPSGKRKGPWKPPGRNA</sequence>
<name>A0A7K8XIL4_9PICI</name>
<feature type="region of interest" description="Disordered" evidence="1">
    <location>
        <begin position="163"/>
        <end position="240"/>
    </location>
</feature>
<dbReference type="InterPro" id="IPR027818">
    <property type="entry name" value="SPACA9"/>
</dbReference>
<feature type="compositionally biased region" description="Polar residues" evidence="1">
    <location>
        <begin position="185"/>
        <end position="202"/>
    </location>
</feature>
<evidence type="ECO:0000313" key="2">
    <source>
        <dbReference type="EMBL" id="NXF90797.1"/>
    </source>
</evidence>
<dbReference type="PANTHER" id="PTHR32455:SF1">
    <property type="entry name" value="SPERM ACROSOME-ASSOCIATED PROTEIN 9"/>
    <property type="match status" value="1"/>
</dbReference>
<protein>
    <submittedName>
        <fullName evidence="2">SACA9 protein</fullName>
    </submittedName>
</protein>
<accession>A0A7K8XIL4</accession>
<dbReference type="PANTHER" id="PTHR32455">
    <property type="entry name" value="SPERM ACROSOME-ASSOCIATED PROTEIN 9"/>
    <property type="match status" value="1"/>
</dbReference>
<dbReference type="EMBL" id="VWZE01011561">
    <property type="protein sequence ID" value="NXF90797.1"/>
    <property type="molecule type" value="Genomic_DNA"/>
</dbReference>
<dbReference type="GO" id="GO:0001669">
    <property type="term" value="C:acrosomal vesicle"/>
    <property type="evidence" value="ECO:0007669"/>
    <property type="project" value="TreeGrafter"/>
</dbReference>
<dbReference type="GO" id="GO:0036126">
    <property type="term" value="C:sperm flagellum"/>
    <property type="evidence" value="ECO:0007669"/>
    <property type="project" value="TreeGrafter"/>
</dbReference>
<dbReference type="GO" id="GO:0097546">
    <property type="term" value="C:ciliary base"/>
    <property type="evidence" value="ECO:0007669"/>
    <property type="project" value="TreeGrafter"/>
</dbReference>
<organism evidence="2 3">
    <name type="scientific">Eubucco bourcierii</name>
    <name type="common">red-headed barbet</name>
    <dbReference type="NCBI Taxonomy" id="91767"/>
    <lineage>
        <taxon>Eukaryota</taxon>
        <taxon>Metazoa</taxon>
        <taxon>Chordata</taxon>
        <taxon>Craniata</taxon>
        <taxon>Vertebrata</taxon>
        <taxon>Euteleostomi</taxon>
        <taxon>Archelosauria</taxon>
        <taxon>Archosauria</taxon>
        <taxon>Dinosauria</taxon>
        <taxon>Saurischia</taxon>
        <taxon>Theropoda</taxon>
        <taxon>Coelurosauria</taxon>
        <taxon>Aves</taxon>
        <taxon>Neognathae</taxon>
        <taxon>Neoaves</taxon>
        <taxon>Telluraves</taxon>
        <taxon>Coraciimorphae</taxon>
        <taxon>Piciformes</taxon>
        <taxon>Ramphastidae</taxon>
        <taxon>Eubucco</taxon>
    </lineage>
</organism>
<proteinExistence type="predicted"/>
<gene>
    <name evidence="2" type="primary">Spaca9</name>
    <name evidence="2" type="ORF">EUBBOU_R03380</name>
</gene>
<comment type="caution">
    <text evidence="2">The sequence shown here is derived from an EMBL/GenBank/DDBJ whole genome shotgun (WGS) entry which is preliminary data.</text>
</comment>
<reference evidence="2 3" key="1">
    <citation type="submission" date="2019-09" db="EMBL/GenBank/DDBJ databases">
        <title>Bird 10,000 Genomes (B10K) Project - Family phase.</title>
        <authorList>
            <person name="Zhang G."/>
        </authorList>
    </citation>
    <scope>NUCLEOTIDE SEQUENCE [LARGE SCALE GENOMIC DNA]</scope>
    <source>
        <strain evidence="2">B10K-DU-001-04</strain>
        <tissue evidence="2">Muscle</tissue>
    </source>
</reference>
<dbReference type="Pfam" id="PF15120">
    <property type="entry name" value="SPACA9"/>
    <property type="match status" value="1"/>
</dbReference>
<evidence type="ECO:0000256" key="1">
    <source>
        <dbReference type="SAM" id="MobiDB-lite"/>
    </source>
</evidence>
<keyword evidence="3" id="KW-1185">Reference proteome</keyword>
<dbReference type="Proteomes" id="UP000583613">
    <property type="component" value="Unassembled WGS sequence"/>
</dbReference>
<dbReference type="AlphaFoldDB" id="A0A7K8XIL4"/>
<dbReference type="OrthoDB" id="9999829at2759"/>
<feature type="compositionally biased region" description="Low complexity" evidence="1">
    <location>
        <begin position="203"/>
        <end position="212"/>
    </location>
</feature>
<feature type="non-terminal residue" evidence="2">
    <location>
        <position position="1"/>
    </location>
</feature>